<reference evidence="5" key="1">
    <citation type="journal article" date="2017" name="Plant J.">
        <title>The pomegranate (Punica granatum L.) genome and the genomics of punicalagin biosynthesis.</title>
        <authorList>
            <person name="Qin G."/>
            <person name="Xu C."/>
            <person name="Ming R."/>
            <person name="Tang H."/>
            <person name="Guyot R."/>
            <person name="Kramer E.M."/>
            <person name="Hu Y."/>
            <person name="Yi X."/>
            <person name="Qi Y."/>
            <person name="Xu X."/>
            <person name="Gao Z."/>
            <person name="Pan H."/>
            <person name="Jian J."/>
            <person name="Tian Y."/>
            <person name="Yue Z."/>
            <person name="Xu Y."/>
        </authorList>
    </citation>
    <scope>NUCLEOTIDE SEQUENCE [LARGE SCALE GENOMIC DNA]</scope>
    <source>
        <strain evidence="5">cv. Dabenzi</strain>
    </source>
</reference>
<feature type="transmembrane region" description="Helical" evidence="2">
    <location>
        <begin position="137"/>
        <end position="156"/>
    </location>
</feature>
<evidence type="ECO:0000256" key="2">
    <source>
        <dbReference type="SAM" id="Phobius"/>
    </source>
</evidence>
<evidence type="ECO:0000313" key="6">
    <source>
        <dbReference type="Proteomes" id="UP000515151"/>
    </source>
</evidence>
<feature type="domain" description="Heparan-alpha-glucosaminide N-acetyltransferase catalytic" evidence="3">
    <location>
        <begin position="66"/>
        <end position="193"/>
    </location>
</feature>
<reference evidence="7" key="4">
    <citation type="submission" date="2025-04" db="UniProtKB">
        <authorList>
            <consortium name="RefSeq"/>
        </authorList>
    </citation>
    <scope>IDENTIFICATION</scope>
    <source>
        <tissue evidence="7">Leaf</tissue>
    </source>
</reference>
<reference evidence="4" key="2">
    <citation type="submission" date="2017-06" db="EMBL/GenBank/DDBJ databases">
        <title>The pomegranate genome and the genomics of punicalagin biosynthesis.</title>
        <authorList>
            <person name="Xu C."/>
        </authorList>
    </citation>
    <scope>NUCLEOTIDE SEQUENCE [LARGE SCALE GENOMIC DNA]</scope>
    <source>
        <tissue evidence="4">Fresh leaf</tissue>
    </source>
</reference>
<evidence type="ECO:0000313" key="4">
    <source>
        <dbReference type="EMBL" id="OWM69684.1"/>
    </source>
</evidence>
<feature type="transmembrane region" description="Helical" evidence="2">
    <location>
        <begin position="383"/>
        <end position="403"/>
    </location>
</feature>
<dbReference type="GeneID" id="116197428"/>
<dbReference type="InterPro" id="IPR012429">
    <property type="entry name" value="HGSNAT_cat"/>
</dbReference>
<protein>
    <submittedName>
        <fullName evidence="7">Heparan-alpha-glucosaminide N-acetyltransferase-like</fullName>
    </submittedName>
</protein>
<dbReference type="AlphaFoldDB" id="A0A218W9Z5"/>
<dbReference type="OrthoDB" id="2149840at2759"/>
<reference evidence="6" key="3">
    <citation type="journal article" date="2020" name="Plant Biotechnol. J.">
        <title>The pomegranate (Punica granatum L.) draft genome dissects genetic divergence between soft- and hard-seeded cultivars.</title>
        <authorList>
            <person name="Luo X."/>
            <person name="Li H."/>
            <person name="Wu Z."/>
            <person name="Yao W."/>
            <person name="Zhao P."/>
            <person name="Cao D."/>
            <person name="Yu H."/>
            <person name="Li K."/>
            <person name="Poudel K."/>
            <person name="Zhao D."/>
            <person name="Zhang F."/>
            <person name="Xia X."/>
            <person name="Chen L."/>
            <person name="Wang Q."/>
            <person name="Jing D."/>
            <person name="Cao S."/>
        </authorList>
    </citation>
    <scope>NUCLEOTIDE SEQUENCE [LARGE SCALE GENOMIC DNA]</scope>
</reference>
<evidence type="ECO:0000259" key="3">
    <source>
        <dbReference type="Pfam" id="PF07786"/>
    </source>
</evidence>
<sequence>MEDARRVGQRPGETPLIKDDHDSKSEDVEPTAKEETVITVLNPRSSVSGENKVVEEQLVVKPKTKRVATLDAFRGLTIVLMILVDDAGGAYSKIDHSPWNGCTLADFVMPFFLFIVGVAIALALKKIPKMSAAIRKIALRTLKLLFWGILLQGGYSHAPDNLSYGVDMKQIRWCGILQRIALVYFVVALVETLTTKRRPTVLEPGHLSIFTAYQWQWITGFIAFTIYMVITFALYVPDWSFSVSDDDGSKRYTVKCGMRGHLGPACNAVGYVDRQVWGVNHLYAYPVWQRLKACTLSAPNSGPFREDAPNWCRAPFEPEGLLSSISAIVSGTIGIHYGHVLVHFKGHAERLKQWVSMGLCLLVVAIILHFTDAIPINKQLYSFSYVCFTAGAAGIVFSGFYILIDVWGFRTPFLFLEWIGMNAMLVFVMAAQGIFEGFINGWYYKNSDNTLVYWIQKHIFNDVWHSERVGTLLYVIFAQITFWGVVSGILHKLGIYWKL</sequence>
<dbReference type="EMBL" id="MTKT01004810">
    <property type="protein sequence ID" value="OWM69684.1"/>
    <property type="molecule type" value="Genomic_DNA"/>
</dbReference>
<feature type="transmembrane region" description="Helical" evidence="2">
    <location>
        <begin position="354"/>
        <end position="371"/>
    </location>
</feature>
<feature type="transmembrane region" description="Helical" evidence="2">
    <location>
        <begin position="176"/>
        <end position="194"/>
    </location>
</feature>
<dbReference type="PANTHER" id="PTHR31061:SF5">
    <property type="entry name" value="HEPARAN-ALPHA-GLUCOSAMINIDE N-ACETYLTRANSFERASE CATALYTIC DOMAIN-CONTAINING PROTEIN"/>
    <property type="match status" value="1"/>
</dbReference>
<keyword evidence="2" id="KW-1133">Transmembrane helix</keyword>
<feature type="transmembrane region" description="Helical" evidence="2">
    <location>
        <begin position="215"/>
        <end position="236"/>
    </location>
</feature>
<keyword evidence="2" id="KW-0812">Transmembrane</keyword>
<gene>
    <name evidence="7" type="primary">LOC116197428</name>
    <name evidence="4" type="ORF">CDL15_Pgr025533</name>
</gene>
<evidence type="ECO:0000256" key="1">
    <source>
        <dbReference type="SAM" id="MobiDB-lite"/>
    </source>
</evidence>
<feature type="transmembrane region" description="Helical" evidence="2">
    <location>
        <begin position="67"/>
        <end position="84"/>
    </location>
</feature>
<feature type="transmembrane region" description="Helical" evidence="2">
    <location>
        <begin position="321"/>
        <end position="342"/>
    </location>
</feature>
<dbReference type="RefSeq" id="XP_031383433.1">
    <property type="nucleotide sequence ID" value="XM_031527573.1"/>
</dbReference>
<evidence type="ECO:0000313" key="7">
    <source>
        <dbReference type="RefSeq" id="XP_031383433.1"/>
    </source>
</evidence>
<evidence type="ECO:0000313" key="5">
    <source>
        <dbReference type="Proteomes" id="UP000197138"/>
    </source>
</evidence>
<feature type="transmembrane region" description="Helical" evidence="2">
    <location>
        <begin position="471"/>
        <end position="490"/>
    </location>
</feature>
<dbReference type="Proteomes" id="UP000515151">
    <property type="component" value="Chromosome 2"/>
</dbReference>
<dbReference type="PANTHER" id="PTHR31061">
    <property type="entry name" value="LD22376P"/>
    <property type="match status" value="1"/>
</dbReference>
<feature type="transmembrane region" description="Helical" evidence="2">
    <location>
        <begin position="415"/>
        <end position="435"/>
    </location>
</feature>
<organism evidence="4 5">
    <name type="scientific">Punica granatum</name>
    <name type="common">Pomegranate</name>
    <dbReference type="NCBI Taxonomy" id="22663"/>
    <lineage>
        <taxon>Eukaryota</taxon>
        <taxon>Viridiplantae</taxon>
        <taxon>Streptophyta</taxon>
        <taxon>Embryophyta</taxon>
        <taxon>Tracheophyta</taxon>
        <taxon>Spermatophyta</taxon>
        <taxon>Magnoliopsida</taxon>
        <taxon>eudicotyledons</taxon>
        <taxon>Gunneridae</taxon>
        <taxon>Pentapetalae</taxon>
        <taxon>rosids</taxon>
        <taxon>malvids</taxon>
        <taxon>Myrtales</taxon>
        <taxon>Lythraceae</taxon>
        <taxon>Punica</taxon>
    </lineage>
</organism>
<dbReference type="Pfam" id="PF07786">
    <property type="entry name" value="HGSNAT_cat"/>
    <property type="match status" value="1"/>
</dbReference>
<proteinExistence type="predicted"/>
<accession>A0A218W9Z5</accession>
<keyword evidence="2" id="KW-0472">Membrane</keyword>
<feature type="region of interest" description="Disordered" evidence="1">
    <location>
        <begin position="1"/>
        <end position="35"/>
    </location>
</feature>
<dbReference type="Proteomes" id="UP000197138">
    <property type="component" value="Unassembled WGS sequence"/>
</dbReference>
<feature type="transmembrane region" description="Helical" evidence="2">
    <location>
        <begin position="104"/>
        <end position="125"/>
    </location>
</feature>
<feature type="compositionally biased region" description="Basic and acidic residues" evidence="1">
    <location>
        <begin position="16"/>
        <end position="35"/>
    </location>
</feature>
<keyword evidence="6" id="KW-1185">Reference proteome</keyword>
<name>A0A218W9Z5_PUNGR</name>